<dbReference type="PANTHER" id="PTHR11134">
    <property type="entry name" value="ADAPTOR COMPLEX SUBUNIT BETA FAMILY MEMBER"/>
    <property type="match status" value="1"/>
</dbReference>
<dbReference type="GO" id="GO:0006886">
    <property type="term" value="P:intracellular protein transport"/>
    <property type="evidence" value="ECO:0007669"/>
    <property type="project" value="InterPro"/>
</dbReference>
<evidence type="ECO:0000256" key="4">
    <source>
        <dbReference type="ARBA" id="ARBA00022927"/>
    </source>
</evidence>
<evidence type="ECO:0000256" key="5">
    <source>
        <dbReference type="ARBA" id="ARBA00023136"/>
    </source>
</evidence>
<keyword evidence="5 6" id="KW-0472">Membrane</keyword>
<dbReference type="OrthoDB" id="10254310at2759"/>
<dbReference type="InterPro" id="IPR016024">
    <property type="entry name" value="ARM-type_fold"/>
</dbReference>
<gene>
    <name evidence="8" type="ORF">MCOR_37709</name>
</gene>
<evidence type="ECO:0000313" key="9">
    <source>
        <dbReference type="Proteomes" id="UP000507470"/>
    </source>
</evidence>
<evidence type="ECO:0000256" key="3">
    <source>
        <dbReference type="ARBA" id="ARBA00022448"/>
    </source>
</evidence>
<dbReference type="InterPro" id="IPR026739">
    <property type="entry name" value="AP_beta"/>
</dbReference>
<name>A0A6J8D919_MYTCO</name>
<dbReference type="GO" id="GO:0012505">
    <property type="term" value="C:endomembrane system"/>
    <property type="evidence" value="ECO:0007669"/>
    <property type="project" value="UniProtKB-SubCell"/>
</dbReference>
<dbReference type="GO" id="GO:0030117">
    <property type="term" value="C:membrane coat"/>
    <property type="evidence" value="ECO:0007669"/>
    <property type="project" value="InterPro"/>
</dbReference>
<dbReference type="Proteomes" id="UP000507470">
    <property type="component" value="Unassembled WGS sequence"/>
</dbReference>
<dbReference type="SUPFAM" id="SSF48371">
    <property type="entry name" value="ARM repeat"/>
    <property type="match status" value="1"/>
</dbReference>
<dbReference type="InterPro" id="IPR016342">
    <property type="entry name" value="AP_complex_bsu_1_2_4"/>
</dbReference>
<comment type="subcellular location">
    <subcellularLocation>
        <location evidence="1">Endomembrane system</location>
    </subcellularLocation>
</comment>
<keyword evidence="3 6" id="KW-0813">Transport</keyword>
<dbReference type="AlphaFoldDB" id="A0A6J8D919"/>
<dbReference type="Pfam" id="PF01602">
    <property type="entry name" value="Adaptin_N"/>
    <property type="match status" value="1"/>
</dbReference>
<dbReference type="InterPro" id="IPR011989">
    <property type="entry name" value="ARM-like"/>
</dbReference>
<evidence type="ECO:0000256" key="6">
    <source>
        <dbReference type="PIRNR" id="PIRNR002291"/>
    </source>
</evidence>
<evidence type="ECO:0000313" key="8">
    <source>
        <dbReference type="EMBL" id="CAC5403852.1"/>
    </source>
</evidence>
<proteinExistence type="inferred from homology"/>
<evidence type="ECO:0000256" key="1">
    <source>
        <dbReference type="ARBA" id="ARBA00004308"/>
    </source>
</evidence>
<dbReference type="EMBL" id="CACVKT020006860">
    <property type="protein sequence ID" value="CAC5403852.1"/>
    <property type="molecule type" value="Genomic_DNA"/>
</dbReference>
<dbReference type="Gene3D" id="1.25.10.10">
    <property type="entry name" value="Leucine-rich Repeat Variant"/>
    <property type="match status" value="1"/>
</dbReference>
<evidence type="ECO:0000256" key="2">
    <source>
        <dbReference type="ARBA" id="ARBA00006613"/>
    </source>
</evidence>
<keyword evidence="9" id="KW-1185">Reference proteome</keyword>
<sequence>MADIGDASAVLKTLKELNNPSDILYIRTILSKVMSLHAKGFDVREALPKIVKLLANQDLVVKKALYNILSSYSFSDPDVILLATNTLLQECSDSNPMVRGLAIKTICTFNHETFLEYGIRSAVKGLKDSSAYVRRTAVLGCGQLNLRSKGVCQEHGIVDQLYRCIRDPDPVVMVNSIVILEEILTKEGGIVLNKNIAHFIFGKIETLTPWGVLYCFKILQKYQPKAEDEMFDILNILDPYLTHNNNSIAVHCFELFLHFVKEFPSLKTEVIKRCFDNIVNVVKSGNPEVVFCVIEFFEKYMNESGHILNEHFKKFRCKQKDPAYLKVKKIDFMRNILNEGNVSDILDEMQLHSTDSNEAVSLSALQIIAITQQSHPDTSEKCCTIFTQLLKSNVSHVITNCLRVLQKIDLSKSDNCAEFLSMLCHCLQFIKDDSGRCAMLNLLGNYGNIYEDAPYVLEDFIEDAENFSTEVKVHLLHCCMKMFFYYPGICQHMLGKIFEICYSDRDECLQNIAVYYYSLLQTNIEDAKHDTSLSSINNDLQLDKSLSFINNDLQQDKSLSSIYNDLQQDKSLSSISNDLQQDKSLSSIYNDLQQDKSLSSINNDLHQDKSLSPINNDLQQDKSLSFINNDLHQDKSLSSINNNLQQDNHYLLSTMIFNRINHYLLSIIYSINNDLQQDKSLSSINDDLQQD</sequence>
<dbReference type="GO" id="GO:0016192">
    <property type="term" value="P:vesicle-mediated transport"/>
    <property type="evidence" value="ECO:0007669"/>
    <property type="project" value="InterPro"/>
</dbReference>
<feature type="domain" description="Clathrin/coatomer adaptor adaptin-like N-terminal" evidence="7">
    <location>
        <begin position="12"/>
        <end position="522"/>
    </location>
</feature>
<evidence type="ECO:0000259" key="7">
    <source>
        <dbReference type="Pfam" id="PF01602"/>
    </source>
</evidence>
<keyword evidence="4 6" id="KW-0653">Protein transport</keyword>
<protein>
    <recommendedName>
        <fullName evidence="6">AP complex subunit beta</fullName>
    </recommendedName>
</protein>
<reference evidence="8 9" key="1">
    <citation type="submission" date="2020-06" db="EMBL/GenBank/DDBJ databases">
        <authorList>
            <person name="Li R."/>
            <person name="Bekaert M."/>
        </authorList>
    </citation>
    <scope>NUCLEOTIDE SEQUENCE [LARGE SCALE GENOMIC DNA]</scope>
    <source>
        <strain evidence="9">wild</strain>
    </source>
</reference>
<comment type="similarity">
    <text evidence="2 6">Belongs to the adaptor complexes large subunit family.</text>
</comment>
<dbReference type="InterPro" id="IPR002553">
    <property type="entry name" value="Clathrin/coatomer_adapt-like_N"/>
</dbReference>
<organism evidence="8 9">
    <name type="scientific">Mytilus coruscus</name>
    <name type="common">Sea mussel</name>
    <dbReference type="NCBI Taxonomy" id="42192"/>
    <lineage>
        <taxon>Eukaryota</taxon>
        <taxon>Metazoa</taxon>
        <taxon>Spiralia</taxon>
        <taxon>Lophotrochozoa</taxon>
        <taxon>Mollusca</taxon>
        <taxon>Bivalvia</taxon>
        <taxon>Autobranchia</taxon>
        <taxon>Pteriomorphia</taxon>
        <taxon>Mytilida</taxon>
        <taxon>Mytiloidea</taxon>
        <taxon>Mytilidae</taxon>
        <taxon>Mytilinae</taxon>
        <taxon>Mytilus</taxon>
    </lineage>
</organism>
<accession>A0A6J8D919</accession>
<dbReference type="GO" id="GO:0030276">
    <property type="term" value="F:clathrin binding"/>
    <property type="evidence" value="ECO:0007669"/>
    <property type="project" value="InterPro"/>
</dbReference>
<dbReference type="PIRSF" id="PIRSF002291">
    <property type="entry name" value="AP_complex_beta"/>
    <property type="match status" value="1"/>
</dbReference>